<dbReference type="AlphaFoldDB" id="A0A8R1EAQ5"/>
<dbReference type="EnsemblMetazoa" id="CJA30978.1">
    <property type="protein sequence ID" value="CJA30978.1"/>
    <property type="gene ID" value="WBGene00206825"/>
</dbReference>
<proteinExistence type="predicted"/>
<evidence type="ECO:0000313" key="2">
    <source>
        <dbReference type="EnsemblMetazoa" id="CJA30978.1"/>
    </source>
</evidence>
<reference evidence="3" key="1">
    <citation type="submission" date="2010-08" db="EMBL/GenBank/DDBJ databases">
        <authorList>
            <consortium name="Caenorhabditis japonica Sequencing Consortium"/>
            <person name="Wilson R.K."/>
        </authorList>
    </citation>
    <scope>NUCLEOTIDE SEQUENCE [LARGE SCALE GENOMIC DNA]</scope>
    <source>
        <strain evidence="3">DF5081</strain>
    </source>
</reference>
<feature type="region of interest" description="Disordered" evidence="1">
    <location>
        <begin position="63"/>
        <end position="97"/>
    </location>
</feature>
<reference evidence="2" key="2">
    <citation type="submission" date="2022-06" db="UniProtKB">
        <authorList>
            <consortium name="EnsemblMetazoa"/>
        </authorList>
    </citation>
    <scope>IDENTIFICATION</scope>
    <source>
        <strain evidence="2">DF5081</strain>
    </source>
</reference>
<organism evidence="2 3">
    <name type="scientific">Caenorhabditis japonica</name>
    <dbReference type="NCBI Taxonomy" id="281687"/>
    <lineage>
        <taxon>Eukaryota</taxon>
        <taxon>Metazoa</taxon>
        <taxon>Ecdysozoa</taxon>
        <taxon>Nematoda</taxon>
        <taxon>Chromadorea</taxon>
        <taxon>Rhabditida</taxon>
        <taxon>Rhabditina</taxon>
        <taxon>Rhabditomorpha</taxon>
        <taxon>Rhabditoidea</taxon>
        <taxon>Rhabditidae</taxon>
        <taxon>Peloderinae</taxon>
        <taxon>Caenorhabditis</taxon>
    </lineage>
</organism>
<protein>
    <submittedName>
        <fullName evidence="2">Uncharacterized protein</fullName>
    </submittedName>
</protein>
<evidence type="ECO:0000256" key="1">
    <source>
        <dbReference type="SAM" id="MobiDB-lite"/>
    </source>
</evidence>
<name>A0A8R1EAQ5_CAEJA</name>
<accession>A0A8R1EAQ5</accession>
<keyword evidence="3" id="KW-1185">Reference proteome</keyword>
<sequence>MVGVICVSASTKTYAKPRLHIYSPPCNAATKQGCSWPGFRIKTASESAASIGRGLMEVAGMRTQGTSAAGKRTRQGPGPKLQRHWHPRQVPPRTGTG</sequence>
<dbReference type="Proteomes" id="UP000005237">
    <property type="component" value="Unassembled WGS sequence"/>
</dbReference>
<evidence type="ECO:0000313" key="3">
    <source>
        <dbReference type="Proteomes" id="UP000005237"/>
    </source>
</evidence>